<evidence type="ECO:0000256" key="2">
    <source>
        <dbReference type="SAM" id="SignalP"/>
    </source>
</evidence>
<dbReference type="RefSeq" id="XP_001226697.1">
    <property type="nucleotide sequence ID" value="XM_001226696.1"/>
</dbReference>
<dbReference type="OrthoDB" id="4751730at2759"/>
<protein>
    <submittedName>
        <fullName evidence="3">Uncharacterized protein</fullName>
    </submittedName>
</protein>
<dbReference type="GeneID" id="4395744"/>
<gene>
    <name evidence="3" type="ORF">CHGG_08770</name>
</gene>
<dbReference type="EMBL" id="CH408034">
    <property type="protein sequence ID" value="EAQ84756.1"/>
    <property type="molecule type" value="Genomic_DNA"/>
</dbReference>
<dbReference type="AlphaFoldDB" id="Q2GTD4"/>
<feature type="region of interest" description="Disordered" evidence="1">
    <location>
        <begin position="53"/>
        <end position="88"/>
    </location>
</feature>
<feature type="signal peptide" evidence="2">
    <location>
        <begin position="1"/>
        <end position="17"/>
    </location>
</feature>
<organism evidence="3 4">
    <name type="scientific">Chaetomium globosum (strain ATCC 6205 / CBS 148.51 / DSM 1962 / NBRC 6347 / NRRL 1970)</name>
    <name type="common">Soil fungus</name>
    <dbReference type="NCBI Taxonomy" id="306901"/>
    <lineage>
        <taxon>Eukaryota</taxon>
        <taxon>Fungi</taxon>
        <taxon>Dikarya</taxon>
        <taxon>Ascomycota</taxon>
        <taxon>Pezizomycotina</taxon>
        <taxon>Sordariomycetes</taxon>
        <taxon>Sordariomycetidae</taxon>
        <taxon>Sordariales</taxon>
        <taxon>Chaetomiaceae</taxon>
        <taxon>Chaetomium</taxon>
    </lineage>
</organism>
<feature type="chain" id="PRO_5004208991" evidence="2">
    <location>
        <begin position="18"/>
        <end position="138"/>
    </location>
</feature>
<dbReference type="Proteomes" id="UP000001056">
    <property type="component" value="Unassembled WGS sequence"/>
</dbReference>
<evidence type="ECO:0000313" key="3">
    <source>
        <dbReference type="EMBL" id="EAQ84756.1"/>
    </source>
</evidence>
<keyword evidence="4" id="KW-1185">Reference proteome</keyword>
<name>Q2GTD4_CHAGB</name>
<evidence type="ECO:0000313" key="4">
    <source>
        <dbReference type="Proteomes" id="UP000001056"/>
    </source>
</evidence>
<reference evidence="4" key="1">
    <citation type="journal article" date="2015" name="Genome Announc.">
        <title>Draft genome sequence of the cellulolytic fungus Chaetomium globosum.</title>
        <authorList>
            <person name="Cuomo C.A."/>
            <person name="Untereiner W.A."/>
            <person name="Ma L.-J."/>
            <person name="Grabherr M."/>
            <person name="Birren B.W."/>
        </authorList>
    </citation>
    <scope>NUCLEOTIDE SEQUENCE [LARGE SCALE GENOMIC DNA]</scope>
    <source>
        <strain evidence="4">ATCC 6205 / CBS 148.51 / DSM 1962 / NBRC 6347 / NRRL 1970</strain>
    </source>
</reference>
<dbReference type="eggNOG" id="ENOG502S9QT">
    <property type="taxonomic scope" value="Eukaryota"/>
</dbReference>
<dbReference type="VEuPathDB" id="FungiDB:CHGG_08770"/>
<sequence>MKTSFLALLTFAASVLATPLLASRQLESQADALDQLTELVKVHTANINTTTAAVQDNPTLAQQNEACRRPSPPDFDAINGRPDLGHRPLWPRVSGTTTTTGGGDDACGQDSLIAKVQTLVWEVAGTLKFVIVKLGLGE</sequence>
<dbReference type="HOGENOM" id="CLU_127827_0_0_1"/>
<dbReference type="InParanoid" id="Q2GTD4"/>
<keyword evidence="2" id="KW-0732">Signal</keyword>
<proteinExistence type="predicted"/>
<feature type="compositionally biased region" description="Polar residues" evidence="1">
    <location>
        <begin position="53"/>
        <end position="65"/>
    </location>
</feature>
<accession>Q2GTD4</accession>
<evidence type="ECO:0000256" key="1">
    <source>
        <dbReference type="SAM" id="MobiDB-lite"/>
    </source>
</evidence>